<dbReference type="CDD" id="cd00093">
    <property type="entry name" value="HTH_XRE"/>
    <property type="match status" value="1"/>
</dbReference>
<evidence type="ECO:0000313" key="4">
    <source>
        <dbReference type="Proteomes" id="UP000464374"/>
    </source>
</evidence>
<evidence type="ECO:0000259" key="2">
    <source>
        <dbReference type="PROSITE" id="PS50943"/>
    </source>
</evidence>
<dbReference type="InterPro" id="IPR001387">
    <property type="entry name" value="Cro/C1-type_HTH"/>
</dbReference>
<dbReference type="SMART" id="SM00530">
    <property type="entry name" value="HTH_XRE"/>
    <property type="match status" value="1"/>
</dbReference>
<dbReference type="Gene3D" id="1.10.260.40">
    <property type="entry name" value="lambda repressor-like DNA-binding domains"/>
    <property type="match status" value="1"/>
</dbReference>
<dbReference type="GO" id="GO:0005829">
    <property type="term" value="C:cytosol"/>
    <property type="evidence" value="ECO:0007669"/>
    <property type="project" value="TreeGrafter"/>
</dbReference>
<dbReference type="PANTHER" id="PTHR46797">
    <property type="entry name" value="HTH-TYPE TRANSCRIPTIONAL REGULATOR"/>
    <property type="match status" value="1"/>
</dbReference>
<feature type="domain" description="HTH cro/C1-type" evidence="2">
    <location>
        <begin position="20"/>
        <end position="74"/>
    </location>
</feature>
<organism evidence="3 4">
    <name type="scientific">Treponema vincentii</name>
    <dbReference type="NCBI Taxonomy" id="69710"/>
    <lineage>
        <taxon>Bacteria</taxon>
        <taxon>Pseudomonadati</taxon>
        <taxon>Spirochaetota</taxon>
        <taxon>Spirochaetia</taxon>
        <taxon>Spirochaetales</taxon>
        <taxon>Treponemataceae</taxon>
        <taxon>Treponema</taxon>
    </lineage>
</organism>
<dbReference type="InterPro" id="IPR010982">
    <property type="entry name" value="Lambda_DNA-bd_dom_sf"/>
</dbReference>
<dbReference type="InterPro" id="IPR050807">
    <property type="entry name" value="TransReg_Diox_bact_type"/>
</dbReference>
<dbReference type="Pfam" id="PF01381">
    <property type="entry name" value="HTH_3"/>
    <property type="match status" value="1"/>
</dbReference>
<sequence>MFLLIKTYTDYVNKEVGDTIRELRKEKHLSQEKLADAIDSHQVYISEIEKGIKLPSLTIINNIAKAFDVSLTHFMSRVEKKLEKSDTQEPPKNV</sequence>
<dbReference type="PANTHER" id="PTHR46797:SF24">
    <property type="entry name" value="DNA-BINDING PHAGE PROTEIN"/>
    <property type="match status" value="1"/>
</dbReference>
<evidence type="ECO:0000256" key="1">
    <source>
        <dbReference type="ARBA" id="ARBA00023125"/>
    </source>
</evidence>
<dbReference type="AlphaFoldDB" id="A0A6P1Y099"/>
<dbReference type="SUPFAM" id="SSF47413">
    <property type="entry name" value="lambda repressor-like DNA-binding domains"/>
    <property type="match status" value="1"/>
</dbReference>
<dbReference type="PROSITE" id="PS50943">
    <property type="entry name" value="HTH_CROC1"/>
    <property type="match status" value="1"/>
</dbReference>
<accession>A0A6P1Y099</accession>
<dbReference type="GO" id="GO:0003677">
    <property type="term" value="F:DNA binding"/>
    <property type="evidence" value="ECO:0007669"/>
    <property type="project" value="UniProtKB-KW"/>
</dbReference>
<gene>
    <name evidence="3" type="ORF">GWP43_04240</name>
</gene>
<reference evidence="3 4" key="1">
    <citation type="submission" date="2020-01" db="EMBL/GenBank/DDBJ databases">
        <title>Complete genome sequence of a human oral phylogroup 1 Treponema sp. strain ATCC 700766, originally isolated from periodontitis dental plaque.</title>
        <authorList>
            <person name="Chan Y."/>
            <person name="Huo Y.-B."/>
            <person name="Yu X.-L."/>
            <person name="Zeng H."/>
            <person name="Leung W.-K."/>
            <person name="Watt R.M."/>
        </authorList>
    </citation>
    <scope>NUCLEOTIDE SEQUENCE [LARGE SCALE GENOMIC DNA]</scope>
    <source>
        <strain evidence="3 4">OMZ 804</strain>
    </source>
</reference>
<dbReference type="EMBL" id="CP048020">
    <property type="protein sequence ID" value="QHX42789.1"/>
    <property type="molecule type" value="Genomic_DNA"/>
</dbReference>
<dbReference type="GO" id="GO:0003700">
    <property type="term" value="F:DNA-binding transcription factor activity"/>
    <property type="evidence" value="ECO:0007669"/>
    <property type="project" value="TreeGrafter"/>
</dbReference>
<dbReference type="RefSeq" id="WP_162662955.1">
    <property type="nucleotide sequence ID" value="NZ_CP048020.1"/>
</dbReference>
<name>A0A6P1Y099_9SPIR</name>
<dbReference type="Proteomes" id="UP000464374">
    <property type="component" value="Chromosome"/>
</dbReference>
<dbReference type="KEGG" id="trz:GWP43_04240"/>
<proteinExistence type="predicted"/>
<protein>
    <submittedName>
        <fullName evidence="3">Helix-turn-helix transcriptional regulator</fullName>
    </submittedName>
</protein>
<evidence type="ECO:0000313" key="3">
    <source>
        <dbReference type="EMBL" id="QHX42789.1"/>
    </source>
</evidence>
<keyword evidence="1" id="KW-0238">DNA-binding</keyword>